<dbReference type="PANTHER" id="PTHR43856">
    <property type="entry name" value="CARDIOLIPIN HYDROLASE"/>
    <property type="match status" value="1"/>
</dbReference>
<dbReference type="EC" id="3.1.4.4" evidence="3"/>
<dbReference type="SMART" id="SM00155">
    <property type="entry name" value="PLDc"/>
    <property type="match status" value="2"/>
</dbReference>
<reference evidence="8 9" key="1">
    <citation type="submission" date="2023-11" db="EMBL/GenBank/DDBJ databases">
        <title>Actinomadura monticuli sp. nov., isolated from volcanic ash.</title>
        <authorList>
            <person name="Lee S.D."/>
            <person name="Yang H."/>
            <person name="Kim I.S."/>
        </authorList>
    </citation>
    <scope>NUCLEOTIDE SEQUENCE [LARGE SCALE GENOMIC DNA]</scope>
    <source>
        <strain evidence="8 9">DLS-62</strain>
    </source>
</reference>
<dbReference type="SUPFAM" id="SSF56024">
    <property type="entry name" value="Phospholipase D/nuclease"/>
    <property type="match status" value="2"/>
</dbReference>
<comment type="caution">
    <text evidence="8">The sequence shown here is derived from an EMBL/GenBank/DDBJ whole genome shotgun (WGS) entry which is preliminary data.</text>
</comment>
<name>A0ABV4QFM1_9ACTN</name>
<dbReference type="InterPro" id="IPR051406">
    <property type="entry name" value="PLD_domain"/>
</dbReference>
<comment type="catalytic activity">
    <reaction evidence="1">
        <text>a 1,2-diacyl-sn-glycero-3-phosphocholine + H2O = a 1,2-diacyl-sn-glycero-3-phosphate + choline + H(+)</text>
        <dbReference type="Rhea" id="RHEA:14445"/>
        <dbReference type="ChEBI" id="CHEBI:15354"/>
        <dbReference type="ChEBI" id="CHEBI:15377"/>
        <dbReference type="ChEBI" id="CHEBI:15378"/>
        <dbReference type="ChEBI" id="CHEBI:57643"/>
        <dbReference type="ChEBI" id="CHEBI:58608"/>
        <dbReference type="EC" id="3.1.4.4"/>
    </reaction>
</comment>
<dbReference type="RefSeq" id="WP_371951629.1">
    <property type="nucleotide sequence ID" value="NZ_JAXCEI010000009.1"/>
</dbReference>
<evidence type="ECO:0000256" key="4">
    <source>
        <dbReference type="ARBA" id="ARBA00022801"/>
    </source>
</evidence>
<gene>
    <name evidence="8" type="ORF">SM611_21295</name>
</gene>
<accession>A0ABV4QFM1</accession>
<keyword evidence="5" id="KW-0442">Lipid degradation</keyword>
<evidence type="ECO:0000256" key="5">
    <source>
        <dbReference type="ARBA" id="ARBA00022963"/>
    </source>
</evidence>
<evidence type="ECO:0000256" key="1">
    <source>
        <dbReference type="ARBA" id="ARBA00000798"/>
    </source>
</evidence>
<keyword evidence="6" id="KW-0443">Lipid metabolism</keyword>
<feature type="domain" description="PLD phosphodiesterase" evidence="7">
    <location>
        <begin position="299"/>
        <end position="326"/>
    </location>
</feature>
<dbReference type="Gene3D" id="3.30.870.10">
    <property type="entry name" value="Endonuclease Chain A"/>
    <property type="match status" value="2"/>
</dbReference>
<keyword evidence="4" id="KW-0378">Hydrolase</keyword>
<dbReference type="PANTHER" id="PTHR43856:SF1">
    <property type="entry name" value="MITOCHONDRIAL CARDIOLIPIN HYDROLASE"/>
    <property type="match status" value="1"/>
</dbReference>
<evidence type="ECO:0000256" key="3">
    <source>
        <dbReference type="ARBA" id="ARBA00012027"/>
    </source>
</evidence>
<dbReference type="InterPro" id="IPR025202">
    <property type="entry name" value="PLD-like_dom"/>
</dbReference>
<evidence type="ECO:0000256" key="2">
    <source>
        <dbReference type="ARBA" id="ARBA00008664"/>
    </source>
</evidence>
<dbReference type="EMBL" id="JAXCEI010000009">
    <property type="protein sequence ID" value="MFA1541471.1"/>
    <property type="molecule type" value="Genomic_DNA"/>
</dbReference>
<evidence type="ECO:0000313" key="9">
    <source>
        <dbReference type="Proteomes" id="UP001569963"/>
    </source>
</evidence>
<proteinExistence type="inferred from homology"/>
<organism evidence="8 9">
    <name type="scientific">Actinomadura monticuli</name>
    <dbReference type="NCBI Taxonomy" id="3097367"/>
    <lineage>
        <taxon>Bacteria</taxon>
        <taxon>Bacillati</taxon>
        <taxon>Actinomycetota</taxon>
        <taxon>Actinomycetes</taxon>
        <taxon>Streptosporangiales</taxon>
        <taxon>Thermomonosporaceae</taxon>
        <taxon>Actinomadura</taxon>
    </lineage>
</organism>
<sequence length="373" mass="39961">MAVRVGGIELHAGPTALGGPDDLDAAIRAFVADARHTLRVAVQELDSRSIARAILAARARGVRVQVILEGDYLREDPPAADPWAAAGANEENRLIHAALLRAGVDLVTDLNPAIFHQKFLVRDAGEPTAAVLTGSANFTLTDTGTNPADGAGGAGGAGGKAGNNLNHVLILRSRRAAALYLEEFLRMRSGTFGAMHERVEPRPAEFRLGQVRVKPLFAPRHGPEMEIMKQMLKAAASVDFAMFTFARSSGIDDTMIRLAPSLTRIRGVLDHGQGAQAWAATEPLKAAGVELFANRPGTGVRKVHHKLMVIDERMVIAGSFNYTAPATTLNDENIIVIGDLEETREDAEAAQRRIASFALQEISRIIAELSRPA</sequence>
<keyword evidence="9" id="KW-1185">Reference proteome</keyword>
<dbReference type="InterPro" id="IPR001736">
    <property type="entry name" value="PLipase_D/transphosphatidylase"/>
</dbReference>
<evidence type="ECO:0000313" key="8">
    <source>
        <dbReference type="EMBL" id="MFA1541471.1"/>
    </source>
</evidence>
<dbReference type="PROSITE" id="PS50035">
    <property type="entry name" value="PLD"/>
    <property type="match status" value="1"/>
</dbReference>
<dbReference type="Proteomes" id="UP001569963">
    <property type="component" value="Unassembled WGS sequence"/>
</dbReference>
<evidence type="ECO:0000256" key="6">
    <source>
        <dbReference type="ARBA" id="ARBA00023098"/>
    </source>
</evidence>
<dbReference type="Pfam" id="PF13091">
    <property type="entry name" value="PLDc_2"/>
    <property type="match status" value="2"/>
</dbReference>
<comment type="similarity">
    <text evidence="2">Belongs to the phospholipase D family.</text>
</comment>
<protein>
    <recommendedName>
        <fullName evidence="3">phospholipase D</fullName>
        <ecNumber evidence="3">3.1.4.4</ecNumber>
    </recommendedName>
</protein>
<evidence type="ECO:0000259" key="7">
    <source>
        <dbReference type="PROSITE" id="PS50035"/>
    </source>
</evidence>